<name>A0A699Y6F3_TANCI</name>
<sequence length="56" mass="5647">MVTTHNNPNDNVPNFEAMINAAVANTLPNLTAALRTQITNDIRNGAGPSGGGGGDA</sequence>
<reference evidence="1" key="1">
    <citation type="journal article" date="2019" name="Sci. Rep.">
        <title>Draft genome of Tanacetum cinerariifolium, the natural source of mosquito coil.</title>
        <authorList>
            <person name="Yamashiro T."/>
            <person name="Shiraishi A."/>
            <person name="Satake H."/>
            <person name="Nakayama K."/>
        </authorList>
    </citation>
    <scope>NUCLEOTIDE SEQUENCE</scope>
</reference>
<dbReference type="EMBL" id="BKCJ011940213">
    <property type="protein sequence ID" value="GFD62704.1"/>
    <property type="molecule type" value="Genomic_DNA"/>
</dbReference>
<proteinExistence type="predicted"/>
<accession>A0A699Y6F3</accession>
<evidence type="ECO:0000313" key="1">
    <source>
        <dbReference type="EMBL" id="GFD62704.1"/>
    </source>
</evidence>
<organism evidence="1">
    <name type="scientific">Tanacetum cinerariifolium</name>
    <name type="common">Dalmatian daisy</name>
    <name type="synonym">Chrysanthemum cinerariifolium</name>
    <dbReference type="NCBI Taxonomy" id="118510"/>
    <lineage>
        <taxon>Eukaryota</taxon>
        <taxon>Viridiplantae</taxon>
        <taxon>Streptophyta</taxon>
        <taxon>Embryophyta</taxon>
        <taxon>Tracheophyta</taxon>
        <taxon>Spermatophyta</taxon>
        <taxon>Magnoliopsida</taxon>
        <taxon>eudicotyledons</taxon>
        <taxon>Gunneridae</taxon>
        <taxon>Pentapetalae</taxon>
        <taxon>asterids</taxon>
        <taxon>campanulids</taxon>
        <taxon>Asterales</taxon>
        <taxon>Asteraceae</taxon>
        <taxon>Asteroideae</taxon>
        <taxon>Anthemideae</taxon>
        <taxon>Anthemidinae</taxon>
        <taxon>Tanacetum</taxon>
    </lineage>
</organism>
<comment type="caution">
    <text evidence="1">The sequence shown here is derived from an EMBL/GenBank/DDBJ whole genome shotgun (WGS) entry which is preliminary data.</text>
</comment>
<feature type="non-terminal residue" evidence="1">
    <location>
        <position position="56"/>
    </location>
</feature>
<gene>
    <name evidence="1" type="ORF">Tci_934673</name>
</gene>
<protein>
    <submittedName>
        <fullName evidence="1">Zinc finger, CCHC-type, retrotransposon Gag domain protein</fullName>
    </submittedName>
</protein>
<dbReference type="AlphaFoldDB" id="A0A699Y6F3"/>